<dbReference type="GO" id="GO:0016757">
    <property type="term" value="F:glycosyltransferase activity"/>
    <property type="evidence" value="ECO:0007669"/>
    <property type="project" value="UniProtKB-KW"/>
</dbReference>
<dbReference type="EMBL" id="JAHHGZ010000001">
    <property type="protein sequence ID" value="MBW4665955.1"/>
    <property type="molecule type" value="Genomic_DNA"/>
</dbReference>
<evidence type="ECO:0000313" key="3">
    <source>
        <dbReference type="Proteomes" id="UP000729701"/>
    </source>
</evidence>
<reference evidence="2" key="1">
    <citation type="submission" date="2021-05" db="EMBL/GenBank/DDBJ databases">
        <authorList>
            <person name="Pietrasiak N."/>
            <person name="Ward R."/>
            <person name="Stajich J.E."/>
            <person name="Kurbessoian T."/>
        </authorList>
    </citation>
    <scope>NUCLEOTIDE SEQUENCE</scope>
    <source>
        <strain evidence="2">GSE-NOS-MK-12-04C</strain>
    </source>
</reference>
<dbReference type="InterPro" id="IPR055259">
    <property type="entry name" value="YkvP/CgeB_Glyco_trans-like"/>
</dbReference>
<dbReference type="AlphaFoldDB" id="A0A951USL5"/>
<dbReference type="Proteomes" id="UP000729701">
    <property type="component" value="Unassembled WGS sequence"/>
</dbReference>
<organism evidence="2 3">
    <name type="scientific">Cyanomargarita calcarea GSE-NOS-MK-12-04C</name>
    <dbReference type="NCBI Taxonomy" id="2839659"/>
    <lineage>
        <taxon>Bacteria</taxon>
        <taxon>Bacillati</taxon>
        <taxon>Cyanobacteriota</taxon>
        <taxon>Cyanophyceae</taxon>
        <taxon>Nostocales</taxon>
        <taxon>Cyanomargaritaceae</taxon>
        <taxon>Cyanomargarita</taxon>
    </lineage>
</organism>
<dbReference type="EC" id="2.4.-.-" evidence="2"/>
<keyword evidence="2" id="KW-0328">Glycosyltransferase</keyword>
<evidence type="ECO:0000259" key="1">
    <source>
        <dbReference type="Pfam" id="PF13524"/>
    </source>
</evidence>
<proteinExistence type="predicted"/>
<accession>A0A951USL5</accession>
<dbReference type="Pfam" id="PF13524">
    <property type="entry name" value="Glyco_trans_1_2"/>
    <property type="match status" value="1"/>
</dbReference>
<gene>
    <name evidence="2" type="ORF">KME60_00575</name>
</gene>
<keyword evidence="2" id="KW-0808">Transferase</keyword>
<evidence type="ECO:0000313" key="2">
    <source>
        <dbReference type="EMBL" id="MBW4665955.1"/>
    </source>
</evidence>
<sequence>MKVLCVFGKYQYGDPTRGIGTEYAAFVPALERLGHQVIHFDSWEKTKFANYAELNQALLQIVEQERPDVMLTIQRDYEIWLETLQIIQSRGDVATISWTTDDSWKYREVSRFIGTAYHAMTTTYSDCVPKYHQDGIPNVLLTQWAANSEMLQQPLPASQCRYQVSFVGAAHGDRQQRIAELQSQGIEVICFGHGWANGSVAAEEIPRIVRESVISLNFANAYKGSNQVKARTFEVPGAGGFLLTEYALGLECCYIFGEEIAVFYSAKDLAEKIKYFLAHPEKRDVIAQAGFMRTKSEHTYDLRMKELLDFAIKSRDEWLKNNTKSTQIAFESALAKHRLNSPIKLFRTLLVSACTLVYGQKRGFRAARRLLFEVSWRLFGNKNFTASGLPGRLFPYQ</sequence>
<name>A0A951USL5_9CYAN</name>
<comment type="caution">
    <text evidence="2">The sequence shown here is derived from an EMBL/GenBank/DDBJ whole genome shotgun (WGS) entry which is preliminary data.</text>
</comment>
<feature type="domain" description="Spore protein YkvP/CgeB glycosyl transferase-like" evidence="1">
    <location>
        <begin position="179"/>
        <end position="309"/>
    </location>
</feature>
<protein>
    <submittedName>
        <fullName evidence="2">Glycosyltransferase</fullName>
        <ecNumber evidence="2">2.4.-.-</ecNumber>
    </submittedName>
</protein>
<reference evidence="2" key="2">
    <citation type="journal article" date="2022" name="Microbiol. Resour. Announc.">
        <title>Metagenome Sequencing to Explore Phylogenomics of Terrestrial Cyanobacteria.</title>
        <authorList>
            <person name="Ward R.D."/>
            <person name="Stajich J.E."/>
            <person name="Johansen J.R."/>
            <person name="Huntemann M."/>
            <person name="Clum A."/>
            <person name="Foster B."/>
            <person name="Foster B."/>
            <person name="Roux S."/>
            <person name="Palaniappan K."/>
            <person name="Varghese N."/>
            <person name="Mukherjee S."/>
            <person name="Reddy T.B.K."/>
            <person name="Daum C."/>
            <person name="Copeland A."/>
            <person name="Chen I.A."/>
            <person name="Ivanova N.N."/>
            <person name="Kyrpides N.C."/>
            <person name="Shapiro N."/>
            <person name="Eloe-Fadrosh E.A."/>
            <person name="Pietrasiak N."/>
        </authorList>
    </citation>
    <scope>NUCLEOTIDE SEQUENCE</scope>
    <source>
        <strain evidence="2">GSE-NOS-MK-12-04C</strain>
    </source>
</reference>